<keyword evidence="1" id="KW-1133">Transmembrane helix</keyword>
<name>A0A154W741_9PROT</name>
<evidence type="ECO:0000313" key="3">
    <source>
        <dbReference type="Proteomes" id="UP000076400"/>
    </source>
</evidence>
<evidence type="ECO:0008006" key="4">
    <source>
        <dbReference type="Google" id="ProtNLM"/>
    </source>
</evidence>
<accession>A0A154W741</accession>
<gene>
    <name evidence="2" type="ORF">AUP43_07560</name>
</gene>
<protein>
    <recommendedName>
        <fullName evidence="4">Glycine zipper domain-containing protein</fullName>
    </recommendedName>
</protein>
<evidence type="ECO:0000256" key="1">
    <source>
        <dbReference type="SAM" id="Phobius"/>
    </source>
</evidence>
<dbReference type="EMBL" id="LPXN01000099">
    <property type="protein sequence ID" value="KZD09316.1"/>
    <property type="molecule type" value="Genomic_DNA"/>
</dbReference>
<dbReference type="OrthoDB" id="7358035at2"/>
<feature type="transmembrane region" description="Helical" evidence="1">
    <location>
        <begin position="52"/>
        <end position="73"/>
    </location>
</feature>
<keyword evidence="1" id="KW-0812">Transmembrane</keyword>
<evidence type="ECO:0000313" key="2">
    <source>
        <dbReference type="EMBL" id="KZD09316.1"/>
    </source>
</evidence>
<proteinExistence type="predicted"/>
<dbReference type="STRING" id="580166.AUP43_07560"/>
<keyword evidence="1" id="KW-0472">Membrane</keyword>
<dbReference type="AlphaFoldDB" id="A0A154W741"/>
<keyword evidence="3" id="KW-1185">Reference proteome</keyword>
<organism evidence="2 3">
    <name type="scientific">Oceanibaculum pacificum</name>
    <dbReference type="NCBI Taxonomy" id="580166"/>
    <lineage>
        <taxon>Bacteria</taxon>
        <taxon>Pseudomonadati</taxon>
        <taxon>Pseudomonadota</taxon>
        <taxon>Alphaproteobacteria</taxon>
        <taxon>Rhodospirillales</taxon>
        <taxon>Oceanibaculaceae</taxon>
        <taxon>Oceanibaculum</taxon>
    </lineage>
</organism>
<dbReference type="Proteomes" id="UP000076400">
    <property type="component" value="Unassembled WGS sequence"/>
</dbReference>
<dbReference type="PROSITE" id="PS51257">
    <property type="entry name" value="PROKAR_LIPOPROTEIN"/>
    <property type="match status" value="1"/>
</dbReference>
<sequence length="240" mass="25016">MVMATLRKRGRIVCLAAALALAGCETVGDRGPLTADEELLRTQSKTFVAENVAGGAAAGAAMGCLLIGILVVASRGDSRDIAAACAAGAVGGAVLGGVDGYMKAKQAQYKANEIAMLESIAADARSDNARLSQAVETAKRVAELDRQRLDNLAARVKSKQITVQQARAEAGVIRDNTKQIETILEGAREKRDTYVQARNGMSGANTAALDGEITRLNQEIAVLETQFTSVNTSLRVAGLG</sequence>
<comment type="caution">
    <text evidence="2">The sequence shown here is derived from an EMBL/GenBank/DDBJ whole genome shotgun (WGS) entry which is preliminary data.</text>
</comment>
<reference evidence="2 3" key="1">
    <citation type="submission" date="2015-12" db="EMBL/GenBank/DDBJ databases">
        <title>Genome sequence of Oceanibaculum pacificum MCCC 1A02656.</title>
        <authorList>
            <person name="Lu L."/>
            <person name="Lai Q."/>
            <person name="Shao Z."/>
            <person name="Qian P."/>
        </authorList>
    </citation>
    <scope>NUCLEOTIDE SEQUENCE [LARGE SCALE GENOMIC DNA]</scope>
    <source>
        <strain evidence="2 3">MCCC 1A02656</strain>
    </source>
</reference>